<sequence length="82" mass="8912">MGSALTAVRASVLARAHTGHRSPCRDASGVVGRFLRSRCVLETRADYSRWPLALPTQRAWLVCRWTAPLAPQGALTKARAAL</sequence>
<dbReference type="AlphaFoldDB" id="A0AAE3LES1"/>
<dbReference type="RefSeq" id="WP_315910531.1">
    <property type="nucleotide sequence ID" value="NZ_JAOPKD010000003.1"/>
</dbReference>
<comment type="caution">
    <text evidence="1">The sequence shown here is derived from an EMBL/GenBank/DDBJ whole genome shotgun (WGS) entry which is preliminary data.</text>
</comment>
<evidence type="ECO:0000313" key="1">
    <source>
        <dbReference type="EMBL" id="MCU4726405.1"/>
    </source>
</evidence>
<dbReference type="Proteomes" id="UP001209746">
    <property type="component" value="Unassembled WGS sequence"/>
</dbReference>
<dbReference type="EMBL" id="JAOPKD010000003">
    <property type="protein sequence ID" value="MCU4726405.1"/>
    <property type="molecule type" value="Genomic_DNA"/>
</dbReference>
<reference evidence="1" key="1">
    <citation type="submission" date="2023-02" db="EMBL/GenBank/DDBJ databases">
        <title>Enrichment on poylsaccharides allowed isolation of novel metabolic and taxonomic groups of Haloarchaea.</title>
        <authorList>
            <person name="Sorokin D.Y."/>
            <person name="Elcheninov A.G."/>
            <person name="Khizhniak T.V."/>
            <person name="Kolganova T.V."/>
            <person name="Kublanov I.V."/>
        </authorList>
    </citation>
    <scope>NUCLEOTIDE SEQUENCE</scope>
    <source>
        <strain evidence="1">HArc-curdl7</strain>
    </source>
</reference>
<protein>
    <submittedName>
        <fullName evidence="1">Uncharacterized protein</fullName>
    </submittedName>
</protein>
<accession>A0AAE3LES1</accession>
<organism evidence="1 2">
    <name type="scientific">Halapricum hydrolyticum</name>
    <dbReference type="NCBI Taxonomy" id="2979991"/>
    <lineage>
        <taxon>Archaea</taxon>
        <taxon>Methanobacteriati</taxon>
        <taxon>Methanobacteriota</taxon>
        <taxon>Stenosarchaea group</taxon>
        <taxon>Halobacteria</taxon>
        <taxon>Halobacteriales</taxon>
        <taxon>Haloarculaceae</taxon>
        <taxon>Halapricum</taxon>
    </lineage>
</organism>
<gene>
    <name evidence="1" type="ORF">OB914_05415</name>
</gene>
<name>A0AAE3LES1_9EURY</name>
<evidence type="ECO:0000313" key="2">
    <source>
        <dbReference type="Proteomes" id="UP001209746"/>
    </source>
</evidence>
<proteinExistence type="predicted"/>